<reference evidence="15 16" key="1">
    <citation type="submission" date="2015-01" db="EMBL/GenBank/DDBJ databases">
        <title>The Genome Sequence of Fonsecaea multimorphosa CBS 102226.</title>
        <authorList>
            <consortium name="The Broad Institute Genomics Platform"/>
            <person name="Cuomo C."/>
            <person name="de Hoog S."/>
            <person name="Gorbushina A."/>
            <person name="Stielow B."/>
            <person name="Teixiera M."/>
            <person name="Abouelleil A."/>
            <person name="Chapman S.B."/>
            <person name="Priest M."/>
            <person name="Young S.K."/>
            <person name="Wortman J."/>
            <person name="Nusbaum C."/>
            <person name="Birren B."/>
        </authorList>
    </citation>
    <scope>NUCLEOTIDE SEQUENCE [LARGE SCALE GENOMIC DNA]</scope>
    <source>
        <strain evidence="15 16">CBS 102226</strain>
    </source>
</reference>
<evidence type="ECO:0000256" key="1">
    <source>
        <dbReference type="ARBA" id="ARBA00004167"/>
    </source>
</evidence>
<dbReference type="STRING" id="1442371.A0A0D2IPX2"/>
<keyword evidence="11" id="KW-0829">Tyrosine-protein kinase</keyword>
<keyword evidence="16" id="KW-1185">Reference proteome</keyword>
<dbReference type="EC" id="2.7.10.1" evidence="2"/>
<dbReference type="RefSeq" id="XP_016633099.1">
    <property type="nucleotide sequence ID" value="XM_016775940.1"/>
</dbReference>
<feature type="compositionally biased region" description="Pro residues" evidence="12">
    <location>
        <begin position="137"/>
        <end position="146"/>
    </location>
</feature>
<evidence type="ECO:0000256" key="4">
    <source>
        <dbReference type="ARBA" id="ARBA00022679"/>
    </source>
</evidence>
<dbReference type="AlphaFoldDB" id="A0A0D2IPX2"/>
<feature type="domain" description="Epidermal growth factor receptor-like transmembrane-juxtamembrane segment" evidence="14">
    <location>
        <begin position="162"/>
        <end position="194"/>
    </location>
</feature>
<gene>
    <name evidence="15" type="ORF">Z520_05437</name>
</gene>
<dbReference type="EMBL" id="KN848070">
    <property type="protein sequence ID" value="KIX98976.1"/>
    <property type="molecule type" value="Genomic_DNA"/>
</dbReference>
<keyword evidence="10 13" id="KW-0472">Membrane</keyword>
<dbReference type="OrthoDB" id="4161678at2759"/>
<feature type="compositionally biased region" description="Basic and acidic residues" evidence="12">
    <location>
        <begin position="204"/>
        <end position="219"/>
    </location>
</feature>
<keyword evidence="3" id="KW-0597">Phosphoprotein</keyword>
<feature type="compositionally biased region" description="Basic and acidic residues" evidence="12">
    <location>
        <begin position="244"/>
        <end position="264"/>
    </location>
</feature>
<keyword evidence="6" id="KW-0547">Nucleotide-binding</keyword>
<dbReference type="GO" id="GO:0016020">
    <property type="term" value="C:membrane"/>
    <property type="evidence" value="ECO:0007669"/>
    <property type="project" value="UniProtKB-SubCell"/>
</dbReference>
<evidence type="ECO:0000256" key="7">
    <source>
        <dbReference type="ARBA" id="ARBA00022777"/>
    </source>
</evidence>
<keyword evidence="9 13" id="KW-1133">Transmembrane helix</keyword>
<dbReference type="GO" id="GO:0004714">
    <property type="term" value="F:transmembrane receptor protein tyrosine kinase activity"/>
    <property type="evidence" value="ECO:0007669"/>
    <property type="project" value="UniProtKB-EC"/>
</dbReference>
<keyword evidence="7" id="KW-0418">Kinase</keyword>
<evidence type="ECO:0000313" key="15">
    <source>
        <dbReference type="EMBL" id="KIX98976.1"/>
    </source>
</evidence>
<feature type="transmembrane region" description="Helical" evidence="13">
    <location>
        <begin position="161"/>
        <end position="184"/>
    </location>
</feature>
<dbReference type="InterPro" id="IPR044912">
    <property type="entry name" value="Egfr_JX_dom"/>
</dbReference>
<evidence type="ECO:0000256" key="6">
    <source>
        <dbReference type="ARBA" id="ARBA00022741"/>
    </source>
</evidence>
<organism evidence="15 16">
    <name type="scientific">Fonsecaea multimorphosa CBS 102226</name>
    <dbReference type="NCBI Taxonomy" id="1442371"/>
    <lineage>
        <taxon>Eukaryota</taxon>
        <taxon>Fungi</taxon>
        <taxon>Dikarya</taxon>
        <taxon>Ascomycota</taxon>
        <taxon>Pezizomycotina</taxon>
        <taxon>Eurotiomycetes</taxon>
        <taxon>Chaetothyriomycetidae</taxon>
        <taxon>Chaetothyriales</taxon>
        <taxon>Herpotrichiellaceae</taxon>
        <taxon>Fonsecaea</taxon>
    </lineage>
</organism>
<evidence type="ECO:0000256" key="11">
    <source>
        <dbReference type="ARBA" id="ARBA00023137"/>
    </source>
</evidence>
<evidence type="ECO:0000256" key="13">
    <source>
        <dbReference type="SAM" id="Phobius"/>
    </source>
</evidence>
<protein>
    <recommendedName>
        <fullName evidence="2">receptor protein-tyrosine kinase</fullName>
        <ecNumber evidence="2">2.7.10.1</ecNumber>
    </recommendedName>
</protein>
<feature type="compositionally biased region" description="Polar residues" evidence="12">
    <location>
        <begin position="280"/>
        <end position="292"/>
    </location>
</feature>
<evidence type="ECO:0000256" key="12">
    <source>
        <dbReference type="SAM" id="MobiDB-lite"/>
    </source>
</evidence>
<dbReference type="InterPro" id="IPR051694">
    <property type="entry name" value="Immunoregulatory_rcpt-like"/>
</dbReference>
<evidence type="ECO:0000256" key="10">
    <source>
        <dbReference type="ARBA" id="ARBA00023136"/>
    </source>
</evidence>
<dbReference type="VEuPathDB" id="FungiDB:Z520_05437"/>
<dbReference type="Proteomes" id="UP000053411">
    <property type="component" value="Unassembled WGS sequence"/>
</dbReference>
<name>A0A0D2IPX2_9EURO</name>
<evidence type="ECO:0000256" key="5">
    <source>
        <dbReference type="ARBA" id="ARBA00022692"/>
    </source>
</evidence>
<evidence type="ECO:0000256" key="3">
    <source>
        <dbReference type="ARBA" id="ARBA00022553"/>
    </source>
</evidence>
<feature type="region of interest" description="Disordered" evidence="12">
    <location>
        <begin position="190"/>
        <end position="301"/>
    </location>
</feature>
<evidence type="ECO:0000313" key="16">
    <source>
        <dbReference type="Proteomes" id="UP000053411"/>
    </source>
</evidence>
<keyword evidence="8" id="KW-0067">ATP-binding</keyword>
<evidence type="ECO:0000259" key="14">
    <source>
        <dbReference type="Pfam" id="PF21314"/>
    </source>
</evidence>
<comment type="subcellular location">
    <subcellularLocation>
        <location evidence="1">Membrane</location>
        <topology evidence="1">Single-pass membrane protein</topology>
    </subcellularLocation>
</comment>
<keyword evidence="4" id="KW-0808">Transferase</keyword>
<keyword evidence="5 13" id="KW-0812">Transmembrane</keyword>
<evidence type="ECO:0000256" key="2">
    <source>
        <dbReference type="ARBA" id="ARBA00011902"/>
    </source>
</evidence>
<dbReference type="GO" id="GO:0005524">
    <property type="term" value="F:ATP binding"/>
    <property type="evidence" value="ECO:0007669"/>
    <property type="project" value="UniProtKB-KW"/>
</dbReference>
<evidence type="ECO:0000256" key="9">
    <source>
        <dbReference type="ARBA" id="ARBA00022989"/>
    </source>
</evidence>
<feature type="region of interest" description="Disordered" evidence="12">
    <location>
        <begin position="125"/>
        <end position="156"/>
    </location>
</feature>
<feature type="compositionally biased region" description="Low complexity" evidence="12">
    <location>
        <begin position="125"/>
        <end position="136"/>
    </location>
</feature>
<dbReference type="GeneID" id="27711183"/>
<accession>A0A0D2IPX2</accession>
<evidence type="ECO:0000256" key="8">
    <source>
        <dbReference type="ARBA" id="ARBA00022840"/>
    </source>
</evidence>
<sequence>MKLMQMATSTVASLLLKRQSVGTCASPCYAVCDAALELAQAIGFVYTTLCSTGSAFQNATAQVLACNQEYAGSNSSYSSFPELQTYEDWCAAHSPTATQTVAPSISPGSPTFGVPSSSVDISSFSSAASTPAVTTPPSGPTNPSPHSPDTVASTHESHTGAIAGGVVGGVLGLASLVLVVFLFWRRQRRRRARTNQTSTATEKAQLHADDVKPDRKELPGTEGSQDLLQKKPTEVAEMAANEEVVARDKLRELPSNETPSHEMETTENEMAALDRMARLTGSTQATTLVSSRSKTDDTPEA</sequence>
<dbReference type="GO" id="GO:0071944">
    <property type="term" value="C:cell periphery"/>
    <property type="evidence" value="ECO:0007669"/>
    <property type="project" value="UniProtKB-ARBA"/>
</dbReference>
<proteinExistence type="predicted"/>
<dbReference type="PANTHER" id="PTHR15549">
    <property type="entry name" value="PAIRED IMMUNOGLOBULIN-LIKE TYPE 2 RECEPTOR"/>
    <property type="match status" value="1"/>
</dbReference>
<dbReference type="Gene3D" id="6.10.250.2930">
    <property type="match status" value="1"/>
</dbReference>
<dbReference type="Pfam" id="PF21314">
    <property type="entry name" value="TM_ErbB1"/>
    <property type="match status" value="1"/>
</dbReference>
<dbReference type="InterPro" id="IPR049328">
    <property type="entry name" value="TM_ErbB1"/>
</dbReference>